<dbReference type="InterPro" id="IPR029069">
    <property type="entry name" value="HotDog_dom_sf"/>
</dbReference>
<dbReference type="InterPro" id="IPR006684">
    <property type="entry name" value="YbgC/YbaW"/>
</dbReference>
<protein>
    <submittedName>
        <fullName evidence="4">Predicted thioesterase</fullName>
    </submittedName>
</protein>
<gene>
    <name evidence="4" type="ORF">GP2143_02874</name>
</gene>
<comment type="caution">
    <text evidence="4">The sequence shown here is derived from an EMBL/GenBank/DDBJ whole genome shotgun (WGS) entry which is preliminary data.</text>
</comment>
<evidence type="ECO:0000313" key="5">
    <source>
        <dbReference type="Proteomes" id="UP000004931"/>
    </source>
</evidence>
<keyword evidence="5" id="KW-1185">Reference proteome</keyword>
<dbReference type="NCBIfam" id="TIGR00051">
    <property type="entry name" value="YbgC/FadM family acyl-CoA thioesterase"/>
    <property type="match status" value="1"/>
</dbReference>
<organism evidence="4 5">
    <name type="scientific">marine gamma proteobacterium HTCC2143</name>
    <dbReference type="NCBI Taxonomy" id="247633"/>
    <lineage>
        <taxon>Bacteria</taxon>
        <taxon>Pseudomonadati</taxon>
        <taxon>Pseudomonadota</taxon>
        <taxon>Gammaproteobacteria</taxon>
        <taxon>Cellvibrionales</taxon>
        <taxon>Spongiibacteraceae</taxon>
        <taxon>BD1-7 clade</taxon>
    </lineage>
</organism>
<evidence type="ECO:0000256" key="1">
    <source>
        <dbReference type="ARBA" id="ARBA00005953"/>
    </source>
</evidence>
<evidence type="ECO:0000259" key="3">
    <source>
        <dbReference type="Pfam" id="PF03061"/>
    </source>
</evidence>
<name>A0YEJ6_9GAMM</name>
<dbReference type="InterPro" id="IPR050563">
    <property type="entry name" value="4-hydroxybenzoyl-CoA_TE"/>
</dbReference>
<dbReference type="SUPFAM" id="SSF54637">
    <property type="entry name" value="Thioesterase/thiol ester dehydrase-isomerase"/>
    <property type="match status" value="1"/>
</dbReference>
<dbReference type="EMBL" id="AAVT01000006">
    <property type="protein sequence ID" value="EAW30832.1"/>
    <property type="molecule type" value="Genomic_DNA"/>
</dbReference>
<feature type="domain" description="Thioesterase" evidence="3">
    <location>
        <begin position="24"/>
        <end position="102"/>
    </location>
</feature>
<dbReference type="InterPro" id="IPR006683">
    <property type="entry name" value="Thioestr_dom"/>
</dbReference>
<dbReference type="AlphaFoldDB" id="A0YEJ6"/>
<dbReference type="PANTHER" id="PTHR31793">
    <property type="entry name" value="4-HYDROXYBENZOYL-COA THIOESTERASE FAMILY MEMBER"/>
    <property type="match status" value="1"/>
</dbReference>
<dbReference type="GO" id="GO:0047617">
    <property type="term" value="F:fatty acyl-CoA hydrolase activity"/>
    <property type="evidence" value="ECO:0007669"/>
    <property type="project" value="TreeGrafter"/>
</dbReference>
<evidence type="ECO:0000313" key="4">
    <source>
        <dbReference type="EMBL" id="EAW30832.1"/>
    </source>
</evidence>
<proteinExistence type="inferred from homology"/>
<dbReference type="Pfam" id="PF03061">
    <property type="entry name" value="4HBT"/>
    <property type="match status" value="1"/>
</dbReference>
<accession>A0YEJ6</accession>
<evidence type="ECO:0000256" key="2">
    <source>
        <dbReference type="ARBA" id="ARBA00022801"/>
    </source>
</evidence>
<keyword evidence="2" id="KW-0378">Hydrolase</keyword>
<dbReference type="Gene3D" id="3.10.129.10">
    <property type="entry name" value="Hotdog Thioesterase"/>
    <property type="match status" value="1"/>
</dbReference>
<dbReference type="PIRSF" id="PIRSF003230">
    <property type="entry name" value="YbgC"/>
    <property type="match status" value="1"/>
</dbReference>
<dbReference type="FunFam" id="3.10.129.10:FF:000004">
    <property type="entry name" value="Tol-pal system-associated acyl-CoA thioesterase"/>
    <property type="match status" value="1"/>
</dbReference>
<sequence>MPASSTVKPFEWPLRVYIEDTDAGGIVYYVNYLKYIERARTEFMRSLGFDKGDVFSKELMFVVHSLSSAYKKPARLDDVLVATAQVVKAGKTYMVMVQEVYKIVTAVNNDGESESRELLCRAEVKLACVKQQTIKPHRIPDGILTAINRKIS</sequence>
<dbReference type="OrthoDB" id="9808429at2"/>
<reference evidence="4 5" key="1">
    <citation type="journal article" date="2010" name="J. Bacteriol.">
        <title>Genome sequence of the oligotrophic marine Gammaproteobacterium HTCC2143, isolated from the Oregon Coast.</title>
        <authorList>
            <person name="Oh H.M."/>
            <person name="Kang I."/>
            <person name="Ferriera S."/>
            <person name="Giovannoni S.J."/>
            <person name="Cho J.C."/>
        </authorList>
    </citation>
    <scope>NUCLEOTIDE SEQUENCE [LARGE SCALE GENOMIC DNA]</scope>
    <source>
        <strain evidence="4 5">HTCC2143</strain>
    </source>
</reference>
<dbReference type="STRING" id="247633.GP2143_02874"/>
<dbReference type="CDD" id="cd00586">
    <property type="entry name" value="4HBT"/>
    <property type="match status" value="1"/>
</dbReference>
<dbReference type="eggNOG" id="COG0824">
    <property type="taxonomic scope" value="Bacteria"/>
</dbReference>
<dbReference type="Proteomes" id="UP000004931">
    <property type="component" value="Unassembled WGS sequence"/>
</dbReference>
<comment type="similarity">
    <text evidence="1">Belongs to the 4-hydroxybenzoyl-CoA thioesterase family.</text>
</comment>
<dbReference type="PANTHER" id="PTHR31793:SF37">
    <property type="entry name" value="ACYL-COA THIOESTER HYDROLASE YBGC"/>
    <property type="match status" value="1"/>
</dbReference>